<dbReference type="InterPro" id="IPR021295">
    <property type="entry name" value="DUF2867"/>
</dbReference>
<name>A0A1C3VR38_9HYPH</name>
<evidence type="ECO:0008006" key="4">
    <source>
        <dbReference type="Google" id="ProtNLM"/>
    </source>
</evidence>
<sequence>MSARPLMVKPLMPHPALPGADWADCYELQVPKSDFTAIAAARAMLVRFPLWVRLLLKLRDSVTSMFGLKSSGSAAGDGVETIGFFPVVSKSDNQVVLGFDDRHLDFRVVIDVRDDAQGHRLVDATTLVRRKILLGRIYIAVIAPFHRLIVANMLASFGKRMSTVSLRTSL</sequence>
<dbReference type="Pfam" id="PF11066">
    <property type="entry name" value="DUF2867"/>
    <property type="match status" value="1"/>
</dbReference>
<organism evidence="2 3">
    <name type="scientific">Rhizobium miluonense</name>
    <dbReference type="NCBI Taxonomy" id="411945"/>
    <lineage>
        <taxon>Bacteria</taxon>
        <taxon>Pseudomonadati</taxon>
        <taxon>Pseudomonadota</taxon>
        <taxon>Alphaproteobacteria</taxon>
        <taxon>Hyphomicrobiales</taxon>
        <taxon>Rhizobiaceae</taxon>
        <taxon>Rhizobium/Agrobacterium group</taxon>
        <taxon>Rhizobium</taxon>
    </lineage>
</organism>
<dbReference type="AlphaFoldDB" id="A0A1C3VR38"/>
<dbReference type="EMBL" id="FMAH01000016">
    <property type="protein sequence ID" value="SCB30045.1"/>
    <property type="molecule type" value="Genomic_DNA"/>
</dbReference>
<protein>
    <recommendedName>
        <fullName evidence="4">DUF2867 domain-containing protein</fullName>
    </recommendedName>
</protein>
<feature type="transmembrane region" description="Helical" evidence="1">
    <location>
        <begin position="137"/>
        <end position="157"/>
    </location>
</feature>
<dbReference type="OrthoDB" id="7058586at2"/>
<proteinExistence type="predicted"/>
<keyword evidence="1" id="KW-0472">Membrane</keyword>
<gene>
    <name evidence="2" type="ORF">GA0061102_101690</name>
</gene>
<evidence type="ECO:0000313" key="3">
    <source>
        <dbReference type="Proteomes" id="UP000199435"/>
    </source>
</evidence>
<accession>A0A1C3VR38</accession>
<evidence type="ECO:0000256" key="1">
    <source>
        <dbReference type="SAM" id="Phobius"/>
    </source>
</evidence>
<keyword evidence="1" id="KW-0812">Transmembrane</keyword>
<dbReference type="Proteomes" id="UP000199435">
    <property type="component" value="Unassembled WGS sequence"/>
</dbReference>
<reference evidence="3" key="1">
    <citation type="submission" date="2016-08" db="EMBL/GenBank/DDBJ databases">
        <authorList>
            <person name="Varghese N."/>
            <person name="Submissions Spin"/>
        </authorList>
    </citation>
    <scope>NUCLEOTIDE SEQUENCE [LARGE SCALE GENOMIC DNA]</scope>
    <source>
        <strain evidence="3">HAMBI 2971</strain>
    </source>
</reference>
<dbReference type="RefSeq" id="WP_092849990.1">
    <property type="nucleotide sequence ID" value="NZ_FMAH01000016.1"/>
</dbReference>
<keyword evidence="3" id="KW-1185">Reference proteome</keyword>
<evidence type="ECO:0000313" key="2">
    <source>
        <dbReference type="EMBL" id="SCB30045.1"/>
    </source>
</evidence>
<dbReference type="STRING" id="411945.GA0061102_101690"/>
<keyword evidence="1" id="KW-1133">Transmembrane helix</keyword>